<keyword evidence="15" id="KW-1185">Reference proteome</keyword>
<dbReference type="Gene3D" id="3.40.50.620">
    <property type="entry name" value="HUPs"/>
    <property type="match status" value="1"/>
</dbReference>
<dbReference type="Proteomes" id="UP001175261">
    <property type="component" value="Unassembled WGS sequence"/>
</dbReference>
<dbReference type="HAMAP" id="MF_00005">
    <property type="entry name" value="Arg_succ_synth_type1"/>
    <property type="match status" value="1"/>
</dbReference>
<evidence type="ECO:0000256" key="9">
    <source>
        <dbReference type="ARBA" id="ARBA00022840"/>
    </source>
</evidence>
<dbReference type="Pfam" id="PF20979">
    <property type="entry name" value="Arginosuc_syn_C"/>
    <property type="match status" value="1"/>
</dbReference>
<keyword evidence="6" id="KW-0436">Ligase</keyword>
<sequence>MSDDKRVCLAYSGGLDTSVILKYLINEGYTVVAYLGNVGQDEDWDAVEKKALALGAERMVIDDLQKEFLEELVFRGIQCNAIYEDRYLLGTSLARPVLARALVRTAQKYNCKILSHGCTGKGNDQVRFELAWRALDPSVSVIAPWRMPKFFNRFQGRQDLLKFAAENNIPVSSSPKSPWSLDANLAHTSAESGILEKPEMVAPKDVWTKSVDPLDAPDAPTKFSVTFKAGIPVKLAVEGGETYTDSVQLFKKLNEIAGANGVGRVDIVESRFIGLKSRGCYDAPAHTVLRLAHVDLEGMTVDSKVRSIMAWIGNEWSQCLYNGMYFSPERELLENSIIYSQKHVNGTVNMMVYKGAAHVLSRSAPESNLYSEEQASMDTLEGFSPEDTTGFIAIQAIRLEKYGAAKIQHGEPLV</sequence>
<keyword evidence="7" id="KW-0028">Amino-acid biosynthesis</keyword>
<evidence type="ECO:0000256" key="1">
    <source>
        <dbReference type="ARBA" id="ARBA00004967"/>
    </source>
</evidence>
<dbReference type="GO" id="GO:0000050">
    <property type="term" value="P:urea cycle"/>
    <property type="evidence" value="ECO:0007669"/>
    <property type="project" value="TreeGrafter"/>
</dbReference>
<dbReference type="PANTHER" id="PTHR11587:SF2">
    <property type="entry name" value="ARGININOSUCCINATE SYNTHASE"/>
    <property type="match status" value="1"/>
</dbReference>
<dbReference type="SUPFAM" id="SSF52402">
    <property type="entry name" value="Adenine nucleotide alpha hydrolases-like"/>
    <property type="match status" value="1"/>
</dbReference>
<protein>
    <recommendedName>
        <fullName evidence="4">Argininosuccinate synthase</fullName>
        <ecNumber evidence="3">6.3.4.5</ecNumber>
    </recommendedName>
    <alternativeName>
        <fullName evidence="10">Citrulline--aspartate ligase</fullName>
    </alternativeName>
</protein>
<evidence type="ECO:0000256" key="4">
    <source>
        <dbReference type="ARBA" id="ARBA00014810"/>
    </source>
</evidence>
<keyword evidence="9" id="KW-0067">ATP-binding</keyword>
<organism evidence="14 15">
    <name type="scientific">Sarocladium strictum</name>
    <name type="common">Black bundle disease fungus</name>
    <name type="synonym">Acremonium strictum</name>
    <dbReference type="NCBI Taxonomy" id="5046"/>
    <lineage>
        <taxon>Eukaryota</taxon>
        <taxon>Fungi</taxon>
        <taxon>Dikarya</taxon>
        <taxon>Ascomycota</taxon>
        <taxon>Pezizomycotina</taxon>
        <taxon>Sordariomycetes</taxon>
        <taxon>Hypocreomycetidae</taxon>
        <taxon>Hypocreales</taxon>
        <taxon>Sarocladiaceae</taxon>
        <taxon>Sarocladium</taxon>
    </lineage>
</organism>
<dbReference type="FunFam" id="3.90.1260.10:FF:000003">
    <property type="entry name" value="Argininosuccinate synthase"/>
    <property type="match status" value="1"/>
</dbReference>
<dbReference type="FunFam" id="3.40.50.620:FF:000019">
    <property type="entry name" value="Argininosuccinate synthase"/>
    <property type="match status" value="1"/>
</dbReference>
<dbReference type="GO" id="GO:0006526">
    <property type="term" value="P:L-arginine biosynthetic process"/>
    <property type="evidence" value="ECO:0007669"/>
    <property type="project" value="UniProtKB-KW"/>
</dbReference>
<dbReference type="GO" id="GO:0005524">
    <property type="term" value="F:ATP binding"/>
    <property type="evidence" value="ECO:0007669"/>
    <property type="project" value="UniProtKB-KW"/>
</dbReference>
<dbReference type="InterPro" id="IPR001518">
    <property type="entry name" value="Arginosuc_synth"/>
</dbReference>
<comment type="pathway">
    <text evidence="1">Amino-acid biosynthesis; L-arginine biosynthesis; L-arginine from L-ornithine and carbamoyl phosphate: step 2/3.</text>
</comment>
<feature type="domain" description="Arginosuccinate synthase C-terminal" evidence="13">
    <location>
        <begin position="179"/>
        <end position="402"/>
    </location>
</feature>
<comment type="similarity">
    <text evidence="11">Belongs to the argininosuccinate synthase family. Type 1 subfamily.</text>
</comment>
<dbReference type="InterPro" id="IPR023434">
    <property type="entry name" value="Arginosuc_synth_type_1_subfam"/>
</dbReference>
<dbReference type="PANTHER" id="PTHR11587">
    <property type="entry name" value="ARGININOSUCCINATE SYNTHASE"/>
    <property type="match status" value="1"/>
</dbReference>
<gene>
    <name evidence="14" type="ORF">NLU13_6470</name>
</gene>
<dbReference type="InterPro" id="IPR014729">
    <property type="entry name" value="Rossmann-like_a/b/a_fold"/>
</dbReference>
<feature type="domain" description="Arginosuccinate synthase-like N-terminal" evidence="12">
    <location>
        <begin position="6"/>
        <end position="170"/>
    </location>
</feature>
<accession>A0AA39GFZ1</accession>
<dbReference type="NCBIfam" id="TIGR00032">
    <property type="entry name" value="argG"/>
    <property type="match status" value="1"/>
</dbReference>
<keyword evidence="5" id="KW-0055">Arginine biosynthesis</keyword>
<name>A0AA39GFZ1_SARSR</name>
<dbReference type="Pfam" id="PF00764">
    <property type="entry name" value="Arginosuc_synth"/>
    <property type="match status" value="1"/>
</dbReference>
<dbReference type="Gene3D" id="3.90.1260.10">
    <property type="entry name" value="Argininosuccinate synthetase, chain A, domain 2"/>
    <property type="match status" value="1"/>
</dbReference>
<proteinExistence type="inferred from homology"/>
<evidence type="ECO:0000256" key="10">
    <source>
        <dbReference type="ARBA" id="ARBA00029916"/>
    </source>
</evidence>
<dbReference type="GO" id="GO:0000053">
    <property type="term" value="P:argininosuccinate metabolic process"/>
    <property type="evidence" value="ECO:0007669"/>
    <property type="project" value="TreeGrafter"/>
</dbReference>
<evidence type="ECO:0000313" key="15">
    <source>
        <dbReference type="Proteomes" id="UP001175261"/>
    </source>
</evidence>
<dbReference type="EMBL" id="JAPDFR010000005">
    <property type="protein sequence ID" value="KAK0386635.1"/>
    <property type="molecule type" value="Genomic_DNA"/>
</dbReference>
<dbReference type="AlphaFoldDB" id="A0AA39GFZ1"/>
<evidence type="ECO:0000256" key="11">
    <source>
        <dbReference type="ARBA" id="ARBA00060987"/>
    </source>
</evidence>
<evidence type="ECO:0000256" key="2">
    <source>
        <dbReference type="ARBA" id="ARBA00011881"/>
    </source>
</evidence>
<evidence type="ECO:0000256" key="6">
    <source>
        <dbReference type="ARBA" id="ARBA00022598"/>
    </source>
</evidence>
<keyword evidence="8" id="KW-0547">Nucleotide-binding</keyword>
<dbReference type="GO" id="GO:0004055">
    <property type="term" value="F:argininosuccinate synthase activity"/>
    <property type="evidence" value="ECO:0007669"/>
    <property type="project" value="UniProtKB-EC"/>
</dbReference>
<evidence type="ECO:0000259" key="13">
    <source>
        <dbReference type="Pfam" id="PF20979"/>
    </source>
</evidence>
<evidence type="ECO:0000256" key="5">
    <source>
        <dbReference type="ARBA" id="ARBA00022571"/>
    </source>
</evidence>
<dbReference type="EC" id="6.3.4.5" evidence="3"/>
<comment type="subunit">
    <text evidence="2">Homotetramer.</text>
</comment>
<evidence type="ECO:0000256" key="8">
    <source>
        <dbReference type="ARBA" id="ARBA00022741"/>
    </source>
</evidence>
<evidence type="ECO:0000259" key="12">
    <source>
        <dbReference type="Pfam" id="PF00764"/>
    </source>
</evidence>
<dbReference type="GO" id="GO:0005737">
    <property type="term" value="C:cytoplasm"/>
    <property type="evidence" value="ECO:0007669"/>
    <property type="project" value="TreeGrafter"/>
</dbReference>
<dbReference type="NCBIfam" id="NF001770">
    <property type="entry name" value="PRK00509.1"/>
    <property type="match status" value="1"/>
</dbReference>
<dbReference type="InterPro" id="IPR018223">
    <property type="entry name" value="Arginosuc_synth_CS"/>
</dbReference>
<evidence type="ECO:0000313" key="14">
    <source>
        <dbReference type="EMBL" id="KAK0386635.1"/>
    </source>
</evidence>
<evidence type="ECO:0000256" key="7">
    <source>
        <dbReference type="ARBA" id="ARBA00022605"/>
    </source>
</evidence>
<dbReference type="PROSITE" id="PS00564">
    <property type="entry name" value="ARGININOSUCCIN_SYN_1"/>
    <property type="match status" value="1"/>
</dbReference>
<dbReference type="InterPro" id="IPR048267">
    <property type="entry name" value="Arginosuc_syn_N"/>
</dbReference>
<dbReference type="CDD" id="cd01999">
    <property type="entry name" value="ASS"/>
    <property type="match status" value="1"/>
</dbReference>
<dbReference type="InterPro" id="IPR024074">
    <property type="entry name" value="AS_cat/multimer_dom_body"/>
</dbReference>
<dbReference type="PROSITE" id="PS00565">
    <property type="entry name" value="ARGININOSUCCIN_SYN_2"/>
    <property type="match status" value="1"/>
</dbReference>
<evidence type="ECO:0000256" key="3">
    <source>
        <dbReference type="ARBA" id="ARBA00012286"/>
    </source>
</evidence>
<dbReference type="InterPro" id="IPR048268">
    <property type="entry name" value="Arginosuc_syn_C"/>
</dbReference>
<comment type="caution">
    <text evidence="14">The sequence shown here is derived from an EMBL/GenBank/DDBJ whole genome shotgun (WGS) entry which is preliminary data.</text>
</comment>
<dbReference type="SUPFAM" id="SSF69864">
    <property type="entry name" value="Argininosuccinate synthetase, C-terminal domain"/>
    <property type="match status" value="1"/>
</dbReference>
<reference evidence="14" key="1">
    <citation type="submission" date="2022-10" db="EMBL/GenBank/DDBJ databases">
        <title>Determination and structural analysis of whole genome sequence of Sarocladium strictum F4-1.</title>
        <authorList>
            <person name="Hu L."/>
            <person name="Jiang Y."/>
        </authorList>
    </citation>
    <scope>NUCLEOTIDE SEQUENCE</scope>
    <source>
        <strain evidence="14">F4-1</strain>
    </source>
</reference>